<evidence type="ECO:0000256" key="6">
    <source>
        <dbReference type="ARBA" id="ARBA00022695"/>
    </source>
</evidence>
<keyword evidence="7 14" id="KW-0547">Nucleotide-binding</keyword>
<dbReference type="InterPro" id="IPR023468">
    <property type="entry name" value="Riboflavin_kinase"/>
</dbReference>
<dbReference type="InterPro" id="IPR002606">
    <property type="entry name" value="Riboflavin_kinase_bac"/>
</dbReference>
<dbReference type="PIRSF" id="PIRSF004491">
    <property type="entry name" value="FAD_Synth"/>
    <property type="match status" value="1"/>
</dbReference>
<dbReference type="PANTHER" id="PTHR22749">
    <property type="entry name" value="RIBOFLAVIN KINASE/FMN ADENYLYLTRANSFERASE"/>
    <property type="match status" value="1"/>
</dbReference>
<keyword evidence="4 14" id="KW-0288">FMN</keyword>
<evidence type="ECO:0000256" key="3">
    <source>
        <dbReference type="ARBA" id="ARBA00022630"/>
    </source>
</evidence>
<organism evidence="16 17">
    <name type="scientific">Butyrivibrio proteoclasticus (strain ATCC 51982 / DSM 14932 / B316)</name>
    <name type="common">Clostridium proteoclasticum</name>
    <dbReference type="NCBI Taxonomy" id="515622"/>
    <lineage>
        <taxon>Bacteria</taxon>
        <taxon>Bacillati</taxon>
        <taxon>Bacillota</taxon>
        <taxon>Clostridia</taxon>
        <taxon>Lachnospirales</taxon>
        <taxon>Lachnospiraceae</taxon>
        <taxon>Butyrivibrio</taxon>
    </lineage>
</organism>
<sequence length="308" mass="34440">MELDNKMQIITRLDELNINDKTAIAIGKFDGIHLGHKKLLNLILDQKQDGLKATVFTFEPSPEEFFVGHPVKQLFTRKEKRKAFQDMGIDILVEFPLNAETAATPPEDFVKTILVEDLKADYIAAGCDVSFGDKGRGDQHLLRNMSKELGFELCLIDKVMLDGDEVSSTRVRNQIADGNIPMAKRLLGNDYSISGIVEHGRHLGHTIGIPTVNIMPPAGKLLPPFGVYSSTVVIDEVEYHGMTNIGRKPTVSNDNQVGVETYIYDFDADVYGKSIEVKLLEFKRPEMKFASVDELKAQMTRDIENISK</sequence>
<evidence type="ECO:0000256" key="2">
    <source>
        <dbReference type="ARBA" id="ARBA00005201"/>
    </source>
</evidence>
<dbReference type="PANTHER" id="PTHR22749:SF6">
    <property type="entry name" value="RIBOFLAVIN KINASE"/>
    <property type="match status" value="1"/>
</dbReference>
<evidence type="ECO:0000256" key="12">
    <source>
        <dbReference type="ARBA" id="ARBA00047880"/>
    </source>
</evidence>
<dbReference type="SUPFAM" id="SSF52374">
    <property type="entry name" value="Nucleotidylyl transferase"/>
    <property type="match status" value="1"/>
</dbReference>
<dbReference type="InterPro" id="IPR015864">
    <property type="entry name" value="FAD_synthase"/>
</dbReference>
<dbReference type="GO" id="GO:0006747">
    <property type="term" value="P:FAD biosynthetic process"/>
    <property type="evidence" value="ECO:0007669"/>
    <property type="project" value="UniProtKB-UniRule"/>
</dbReference>
<keyword evidence="11" id="KW-0511">Multifunctional enzyme</keyword>
<dbReference type="GO" id="GO:0008531">
    <property type="term" value="F:riboflavin kinase activity"/>
    <property type="evidence" value="ECO:0007669"/>
    <property type="project" value="UniProtKB-UniRule"/>
</dbReference>
<proteinExistence type="inferred from homology"/>
<evidence type="ECO:0000256" key="11">
    <source>
        <dbReference type="ARBA" id="ARBA00023268"/>
    </source>
</evidence>
<dbReference type="KEGG" id="bpb:bpr_I0970"/>
<evidence type="ECO:0000313" key="17">
    <source>
        <dbReference type="Proteomes" id="UP000001299"/>
    </source>
</evidence>
<gene>
    <name evidence="16" type="primary">ribF</name>
    <name evidence="16" type="ordered locus">bpr_I0970</name>
</gene>
<evidence type="ECO:0000256" key="7">
    <source>
        <dbReference type="ARBA" id="ARBA00022741"/>
    </source>
</evidence>
<evidence type="ECO:0000256" key="10">
    <source>
        <dbReference type="ARBA" id="ARBA00022840"/>
    </source>
</evidence>
<evidence type="ECO:0000256" key="9">
    <source>
        <dbReference type="ARBA" id="ARBA00022827"/>
    </source>
</evidence>
<comment type="similarity">
    <text evidence="14">Belongs to the ribF family.</text>
</comment>
<reference evidence="16 17" key="1">
    <citation type="journal article" date="2010" name="PLoS ONE">
        <title>The glycobiome of the rumen bacterium Butyrivibrio proteoclasticus B316(T) highlights adaptation to a polysaccharide-rich environment.</title>
        <authorList>
            <person name="Kelly W.J."/>
            <person name="Leahy S.C."/>
            <person name="Altermann E."/>
            <person name="Yeoman C.J."/>
            <person name="Dunne J.C."/>
            <person name="Kong Z."/>
            <person name="Pacheco D.M."/>
            <person name="Li D."/>
            <person name="Noel S.J."/>
            <person name="Moon C.D."/>
            <person name="Cookson A.L."/>
            <person name="Attwood G.T."/>
        </authorList>
    </citation>
    <scope>NUCLEOTIDE SEQUENCE [LARGE SCALE GENOMIC DNA]</scope>
    <source>
        <strain evidence="17">ATCC 51982 / DSM 14932 / B316</strain>
    </source>
</reference>
<dbReference type="GO" id="GO:0009231">
    <property type="term" value="P:riboflavin biosynthetic process"/>
    <property type="evidence" value="ECO:0007669"/>
    <property type="project" value="InterPro"/>
</dbReference>
<dbReference type="UniPathway" id="UPA00277">
    <property type="reaction ID" value="UER00407"/>
</dbReference>
<dbReference type="SMART" id="SM00904">
    <property type="entry name" value="Flavokinase"/>
    <property type="match status" value="1"/>
</dbReference>
<keyword evidence="17" id="KW-1185">Reference proteome</keyword>
<evidence type="ECO:0000256" key="4">
    <source>
        <dbReference type="ARBA" id="ARBA00022643"/>
    </source>
</evidence>
<comment type="catalytic activity">
    <reaction evidence="13 14">
        <text>FMN + ATP + H(+) = FAD + diphosphate</text>
        <dbReference type="Rhea" id="RHEA:17237"/>
        <dbReference type="ChEBI" id="CHEBI:15378"/>
        <dbReference type="ChEBI" id="CHEBI:30616"/>
        <dbReference type="ChEBI" id="CHEBI:33019"/>
        <dbReference type="ChEBI" id="CHEBI:57692"/>
        <dbReference type="ChEBI" id="CHEBI:58210"/>
        <dbReference type="EC" id="2.7.7.2"/>
    </reaction>
</comment>
<feature type="domain" description="Riboflavin kinase" evidence="15">
    <location>
        <begin position="186"/>
        <end position="308"/>
    </location>
</feature>
<dbReference type="Gene3D" id="2.40.30.30">
    <property type="entry name" value="Riboflavin kinase-like"/>
    <property type="match status" value="1"/>
</dbReference>
<protein>
    <recommendedName>
        <fullName evidence="14">Riboflavin biosynthesis protein</fullName>
    </recommendedName>
    <domain>
        <recommendedName>
            <fullName evidence="14">Riboflavin kinase</fullName>
            <ecNumber evidence="14">2.7.1.26</ecNumber>
        </recommendedName>
        <alternativeName>
            <fullName evidence="14">Flavokinase</fullName>
        </alternativeName>
    </domain>
    <domain>
        <recommendedName>
            <fullName evidence="14">FMN adenylyltransferase</fullName>
            <ecNumber evidence="14">2.7.7.2</ecNumber>
        </recommendedName>
        <alternativeName>
            <fullName evidence="14">FAD pyrophosphorylase</fullName>
        </alternativeName>
        <alternativeName>
            <fullName evidence="14">FAD synthase</fullName>
        </alternativeName>
    </domain>
</protein>
<dbReference type="EC" id="2.7.1.26" evidence="14"/>
<dbReference type="GO" id="GO:0005524">
    <property type="term" value="F:ATP binding"/>
    <property type="evidence" value="ECO:0007669"/>
    <property type="project" value="UniProtKB-UniRule"/>
</dbReference>
<comment type="pathway">
    <text evidence="1 14">Cofactor biosynthesis; FAD biosynthesis; FAD from FMN: step 1/1.</text>
</comment>
<dbReference type="Pfam" id="PF06574">
    <property type="entry name" value="FAD_syn"/>
    <property type="match status" value="1"/>
</dbReference>
<dbReference type="EC" id="2.7.7.2" evidence="14"/>
<name>E0S1N7_BUTPB</name>
<comment type="pathway">
    <text evidence="2 14">Cofactor biosynthesis; FMN biosynthesis; FMN from riboflavin (ATP route): step 1/1.</text>
</comment>
<dbReference type="Gene3D" id="3.40.50.620">
    <property type="entry name" value="HUPs"/>
    <property type="match status" value="1"/>
</dbReference>
<dbReference type="NCBIfam" id="TIGR00083">
    <property type="entry name" value="ribF"/>
    <property type="match status" value="1"/>
</dbReference>
<comment type="catalytic activity">
    <reaction evidence="12 14">
        <text>riboflavin + ATP = FMN + ADP + H(+)</text>
        <dbReference type="Rhea" id="RHEA:14357"/>
        <dbReference type="ChEBI" id="CHEBI:15378"/>
        <dbReference type="ChEBI" id="CHEBI:30616"/>
        <dbReference type="ChEBI" id="CHEBI:57986"/>
        <dbReference type="ChEBI" id="CHEBI:58210"/>
        <dbReference type="ChEBI" id="CHEBI:456216"/>
        <dbReference type="EC" id="2.7.1.26"/>
    </reaction>
</comment>
<keyword evidence="9 14" id="KW-0274">FAD</keyword>
<dbReference type="InterPro" id="IPR014729">
    <property type="entry name" value="Rossmann-like_a/b/a_fold"/>
</dbReference>
<dbReference type="InterPro" id="IPR015865">
    <property type="entry name" value="Riboflavin_kinase_bac/euk"/>
</dbReference>
<dbReference type="GO" id="GO:0003919">
    <property type="term" value="F:FMN adenylyltransferase activity"/>
    <property type="evidence" value="ECO:0007669"/>
    <property type="project" value="UniProtKB-UniRule"/>
</dbReference>
<dbReference type="Proteomes" id="UP000001299">
    <property type="component" value="Chromosome 1"/>
</dbReference>
<evidence type="ECO:0000256" key="1">
    <source>
        <dbReference type="ARBA" id="ARBA00004726"/>
    </source>
</evidence>
<dbReference type="Pfam" id="PF01687">
    <property type="entry name" value="Flavokinase"/>
    <property type="match status" value="1"/>
</dbReference>
<evidence type="ECO:0000313" key="16">
    <source>
        <dbReference type="EMBL" id="ADL33712.1"/>
    </source>
</evidence>
<dbReference type="eggNOG" id="COG0196">
    <property type="taxonomic scope" value="Bacteria"/>
</dbReference>
<evidence type="ECO:0000256" key="14">
    <source>
        <dbReference type="PIRNR" id="PIRNR004491"/>
    </source>
</evidence>
<keyword evidence="10 14" id="KW-0067">ATP-binding</keyword>
<keyword evidence="8 14" id="KW-0418">Kinase</keyword>
<dbReference type="STRING" id="515622.bpr_I0970"/>
<evidence type="ECO:0000256" key="13">
    <source>
        <dbReference type="ARBA" id="ARBA00049494"/>
    </source>
</evidence>
<evidence type="ECO:0000256" key="5">
    <source>
        <dbReference type="ARBA" id="ARBA00022679"/>
    </source>
</evidence>
<dbReference type="SUPFAM" id="SSF82114">
    <property type="entry name" value="Riboflavin kinase-like"/>
    <property type="match status" value="1"/>
</dbReference>
<dbReference type="GO" id="GO:0009398">
    <property type="term" value="P:FMN biosynthetic process"/>
    <property type="evidence" value="ECO:0007669"/>
    <property type="project" value="UniProtKB-UniRule"/>
</dbReference>
<dbReference type="EMBL" id="CP001810">
    <property type="protein sequence ID" value="ADL33712.1"/>
    <property type="molecule type" value="Genomic_DNA"/>
</dbReference>
<evidence type="ECO:0000256" key="8">
    <source>
        <dbReference type="ARBA" id="ARBA00022777"/>
    </source>
</evidence>
<keyword evidence="6 14" id="KW-0548">Nucleotidyltransferase</keyword>
<dbReference type="CDD" id="cd02064">
    <property type="entry name" value="FAD_synthetase_N"/>
    <property type="match status" value="1"/>
</dbReference>
<dbReference type="InterPro" id="IPR023465">
    <property type="entry name" value="Riboflavin_kinase_dom_sf"/>
</dbReference>
<dbReference type="HOGENOM" id="CLU_048437_0_2_9"/>
<keyword evidence="5 14" id="KW-0808">Transferase</keyword>
<keyword evidence="3 14" id="KW-0285">Flavoprotein</keyword>
<dbReference type="NCBIfam" id="NF004162">
    <property type="entry name" value="PRK05627.1-5"/>
    <property type="match status" value="1"/>
</dbReference>
<dbReference type="AlphaFoldDB" id="E0S1N7"/>
<evidence type="ECO:0000259" key="15">
    <source>
        <dbReference type="SMART" id="SM00904"/>
    </source>
</evidence>
<accession>E0S1N7</accession>
<dbReference type="UniPathway" id="UPA00276">
    <property type="reaction ID" value="UER00406"/>
</dbReference>